<dbReference type="GO" id="GO:0004364">
    <property type="term" value="F:glutathione transferase activity"/>
    <property type="evidence" value="ECO:0007669"/>
    <property type="project" value="UniProtKB-EC"/>
</dbReference>
<protein>
    <submittedName>
        <fullName evidence="5">Glutathione S-transferases</fullName>
        <ecNumber evidence="5">2.5.1.18</ecNumber>
    </submittedName>
</protein>
<dbReference type="PANTHER" id="PTHR43968:SF6">
    <property type="entry name" value="GLUTATHIONE S-TRANSFERASE OMEGA"/>
    <property type="match status" value="1"/>
</dbReference>
<dbReference type="Gene3D" id="1.20.1050.10">
    <property type="match status" value="1"/>
</dbReference>
<feature type="domain" description="GST N-terminal" evidence="3">
    <location>
        <begin position="23"/>
        <end position="101"/>
    </location>
</feature>
<dbReference type="PROSITE" id="PS50405">
    <property type="entry name" value="GST_CTER"/>
    <property type="match status" value="1"/>
</dbReference>
<dbReference type="GO" id="GO:0045174">
    <property type="term" value="F:glutathione dehydrogenase (ascorbate) activity"/>
    <property type="evidence" value="ECO:0007669"/>
    <property type="project" value="TreeGrafter"/>
</dbReference>
<reference evidence="5" key="1">
    <citation type="submission" date="2016-03" db="EMBL/GenBank/DDBJ databases">
        <title>Characterization and functional analysis of glutathione S-transferases in the citrus red mite, Panonychus citri (McGregor).</title>
        <authorList>
            <person name="Liao C.-Y."/>
            <person name="Li G."/>
            <person name="Yang Q."/>
            <person name="Niu J.-Z."/>
            <person name="Wang J.-J."/>
        </authorList>
    </citation>
    <scope>NUCLEOTIDE SEQUENCE</scope>
</reference>
<proteinExistence type="evidence at transcript level"/>
<dbReference type="AlphaFoldDB" id="A0A1W5KPZ2"/>
<dbReference type="InterPro" id="IPR004045">
    <property type="entry name" value="Glutathione_S-Trfase_N"/>
</dbReference>
<dbReference type="GO" id="GO:0005737">
    <property type="term" value="C:cytoplasm"/>
    <property type="evidence" value="ECO:0007669"/>
    <property type="project" value="InterPro"/>
</dbReference>
<dbReference type="SUPFAM" id="SSF52833">
    <property type="entry name" value="Thioredoxin-like"/>
    <property type="match status" value="1"/>
</dbReference>
<dbReference type="InterPro" id="IPR036282">
    <property type="entry name" value="Glutathione-S-Trfase_C_sf"/>
</dbReference>
<evidence type="ECO:0000259" key="4">
    <source>
        <dbReference type="PROSITE" id="PS50405"/>
    </source>
</evidence>
<evidence type="ECO:0000256" key="2">
    <source>
        <dbReference type="ARBA" id="ARBA00023002"/>
    </source>
</evidence>
<dbReference type="SMR" id="A0A1W5KPZ2"/>
<dbReference type="EMBL" id="KU904397">
    <property type="protein sequence ID" value="AMV75313.1"/>
    <property type="molecule type" value="mRNA"/>
</dbReference>
<dbReference type="OrthoDB" id="6505778at2759"/>
<dbReference type="PROSITE" id="PS50404">
    <property type="entry name" value="GST_NTER"/>
    <property type="match status" value="1"/>
</dbReference>
<dbReference type="CDD" id="cd00570">
    <property type="entry name" value="GST_N_family"/>
    <property type="match status" value="1"/>
</dbReference>
<dbReference type="Gene3D" id="3.40.30.10">
    <property type="entry name" value="Glutaredoxin"/>
    <property type="match status" value="1"/>
</dbReference>
<dbReference type="InterPro" id="IPR040079">
    <property type="entry name" value="Glutathione_S-Trfase"/>
</dbReference>
<comment type="similarity">
    <text evidence="1">Belongs to the GST superfamily. Omega family.</text>
</comment>
<feature type="domain" description="GST C-terminal" evidence="4">
    <location>
        <begin position="105"/>
        <end position="244"/>
    </location>
</feature>
<dbReference type="SFLD" id="SFLDS00019">
    <property type="entry name" value="Glutathione_Transferase_(cytos"/>
    <property type="match status" value="1"/>
</dbReference>
<dbReference type="PRINTS" id="PR01625">
    <property type="entry name" value="GSTRNSFRASEO"/>
</dbReference>
<dbReference type="EC" id="2.5.1.18" evidence="5"/>
<sequence>MGLEVFADYHDKDSTGHPSVDMSNLTIYGSIICPFVRRVLLVLAEKKIPYNFIGIDLINKPQWYLDMYPAGKVPYLKQGDKTLPESLVIANYLDSIYPPTLHPVDPYEKAKGSLLIDEITSPLFTPIRCLKDSSLSIEEKNKSITEMFTKLESIFSNIGTKFLQGNEKPLFSDYMVWPFLEMTIPISSWFSHPTINGVDSVCSAYPSTGSYMKNMMQDAIVQKVSPSYDTFTAYYDKYYRPKTD</sequence>
<dbReference type="Pfam" id="PF13417">
    <property type="entry name" value="GST_N_3"/>
    <property type="match status" value="1"/>
</dbReference>
<dbReference type="FunFam" id="3.40.30.10:FF:000123">
    <property type="entry name" value="Glutathione transferase o1"/>
    <property type="match status" value="1"/>
</dbReference>
<evidence type="ECO:0000256" key="1">
    <source>
        <dbReference type="ARBA" id="ARBA00011067"/>
    </source>
</evidence>
<dbReference type="SUPFAM" id="SSF47616">
    <property type="entry name" value="GST C-terminal domain-like"/>
    <property type="match status" value="1"/>
</dbReference>
<keyword evidence="2" id="KW-0560">Oxidoreductase</keyword>
<keyword evidence="5" id="KW-0808">Transferase</keyword>
<dbReference type="PANTHER" id="PTHR43968">
    <property type="match status" value="1"/>
</dbReference>
<name>A0A1W5KPZ2_PANCT</name>
<dbReference type="InterPro" id="IPR010987">
    <property type="entry name" value="Glutathione-S-Trfase_C-like"/>
</dbReference>
<dbReference type="GO" id="GO:0006749">
    <property type="term" value="P:glutathione metabolic process"/>
    <property type="evidence" value="ECO:0007669"/>
    <property type="project" value="TreeGrafter"/>
</dbReference>
<dbReference type="InterPro" id="IPR050983">
    <property type="entry name" value="GST_Omega/HSP26"/>
</dbReference>
<organism evidence="5">
    <name type="scientific">Panonychus citri</name>
    <name type="common">Citrus red mite</name>
    <name type="synonym">Tetranychus citri</name>
    <dbReference type="NCBI Taxonomy" id="50023"/>
    <lineage>
        <taxon>Eukaryota</taxon>
        <taxon>Metazoa</taxon>
        <taxon>Ecdysozoa</taxon>
        <taxon>Arthropoda</taxon>
        <taxon>Chelicerata</taxon>
        <taxon>Arachnida</taxon>
        <taxon>Acari</taxon>
        <taxon>Acariformes</taxon>
        <taxon>Trombidiformes</taxon>
        <taxon>Prostigmata</taxon>
        <taxon>Eleutherengona</taxon>
        <taxon>Raphignathae</taxon>
        <taxon>Tetranychoidea</taxon>
        <taxon>Tetranychidae</taxon>
        <taxon>Panonychus</taxon>
    </lineage>
</organism>
<gene>
    <name evidence="5" type="primary">GSTo1</name>
</gene>
<dbReference type="InterPro" id="IPR036249">
    <property type="entry name" value="Thioredoxin-like_sf"/>
</dbReference>
<dbReference type="SFLD" id="SFLDG00358">
    <property type="entry name" value="Main_(cytGST)"/>
    <property type="match status" value="1"/>
</dbReference>
<evidence type="ECO:0000259" key="3">
    <source>
        <dbReference type="PROSITE" id="PS50404"/>
    </source>
</evidence>
<evidence type="ECO:0000313" key="5">
    <source>
        <dbReference type="EMBL" id="AMV75313.1"/>
    </source>
</evidence>
<accession>A0A1W5KPZ2</accession>
<dbReference type="InterPro" id="IPR005442">
    <property type="entry name" value="GST_omega"/>
</dbReference>